<feature type="coiled-coil region" evidence="7">
    <location>
        <begin position="325"/>
        <end position="360"/>
    </location>
</feature>
<comment type="catalytic activity">
    <reaction evidence="5 6">
        <text>Exonucleolytic cleavage in either 5'- to 3'- or 3'- to 5'-direction to yield nucleoside 5'-phosphates.</text>
        <dbReference type="EC" id="3.1.11.6"/>
    </reaction>
</comment>
<dbReference type="AlphaFoldDB" id="A0A1H4CS53"/>
<dbReference type="RefSeq" id="WP_254774991.1">
    <property type="nucleotide sequence ID" value="NZ_FNRJ01000005.1"/>
</dbReference>
<dbReference type="Gene3D" id="2.40.50.1010">
    <property type="match status" value="1"/>
</dbReference>
<dbReference type="EC" id="3.1.11.6" evidence="5"/>
<accession>A0A1H4CS53</accession>
<evidence type="ECO:0000259" key="9">
    <source>
        <dbReference type="Pfam" id="PF13742"/>
    </source>
</evidence>
<organism evidence="10 11">
    <name type="scientific">Marinobacterium iners DSM 11526</name>
    <dbReference type="NCBI Taxonomy" id="1122198"/>
    <lineage>
        <taxon>Bacteria</taxon>
        <taxon>Pseudomonadati</taxon>
        <taxon>Pseudomonadota</taxon>
        <taxon>Gammaproteobacteria</taxon>
        <taxon>Oceanospirillales</taxon>
        <taxon>Oceanospirillaceae</taxon>
        <taxon>Marinobacterium</taxon>
    </lineage>
</organism>
<dbReference type="GO" id="GO:0006308">
    <property type="term" value="P:DNA catabolic process"/>
    <property type="evidence" value="ECO:0007669"/>
    <property type="project" value="UniProtKB-UniRule"/>
</dbReference>
<dbReference type="GO" id="GO:0008855">
    <property type="term" value="F:exodeoxyribonuclease VII activity"/>
    <property type="evidence" value="ECO:0007669"/>
    <property type="project" value="UniProtKB-UniRule"/>
</dbReference>
<dbReference type="InterPro" id="IPR003753">
    <property type="entry name" value="Exonuc_VII_L"/>
</dbReference>
<evidence type="ECO:0000313" key="11">
    <source>
        <dbReference type="Proteomes" id="UP000242469"/>
    </source>
</evidence>
<dbReference type="GO" id="GO:0005737">
    <property type="term" value="C:cytoplasm"/>
    <property type="evidence" value="ECO:0007669"/>
    <property type="project" value="UniProtKB-SubCell"/>
</dbReference>
<comment type="subunit">
    <text evidence="5">Heterooligomer composed of large and small subunits.</text>
</comment>
<evidence type="ECO:0000256" key="4">
    <source>
        <dbReference type="ARBA" id="ARBA00022839"/>
    </source>
</evidence>
<reference evidence="11" key="1">
    <citation type="submission" date="2016-10" db="EMBL/GenBank/DDBJ databases">
        <authorList>
            <person name="Varghese N."/>
            <person name="Submissions S."/>
        </authorList>
    </citation>
    <scope>NUCLEOTIDE SEQUENCE [LARGE SCALE GENOMIC DNA]</scope>
    <source>
        <strain evidence="11">DSM 11526</strain>
    </source>
</reference>
<dbReference type="Pfam" id="PF13742">
    <property type="entry name" value="tRNA_anti_2"/>
    <property type="match status" value="1"/>
</dbReference>
<evidence type="ECO:0000256" key="5">
    <source>
        <dbReference type="HAMAP-Rule" id="MF_00378"/>
    </source>
</evidence>
<evidence type="ECO:0000256" key="6">
    <source>
        <dbReference type="RuleBase" id="RU004355"/>
    </source>
</evidence>
<protein>
    <recommendedName>
        <fullName evidence="5">Exodeoxyribonuclease 7 large subunit</fullName>
        <ecNumber evidence="5">3.1.11.6</ecNumber>
    </recommendedName>
    <alternativeName>
        <fullName evidence="5">Exodeoxyribonuclease VII large subunit</fullName>
        <shortName evidence="5">Exonuclease VII large subunit</shortName>
    </alternativeName>
</protein>
<dbReference type="GO" id="GO:0003676">
    <property type="term" value="F:nucleic acid binding"/>
    <property type="evidence" value="ECO:0007669"/>
    <property type="project" value="InterPro"/>
</dbReference>
<dbReference type="PANTHER" id="PTHR30008">
    <property type="entry name" value="EXODEOXYRIBONUCLEASE 7 LARGE SUBUNIT"/>
    <property type="match status" value="1"/>
</dbReference>
<dbReference type="NCBIfam" id="TIGR00237">
    <property type="entry name" value="xseA"/>
    <property type="match status" value="1"/>
</dbReference>
<feature type="domain" description="OB-fold nucleic acid binding" evidence="9">
    <location>
        <begin position="25"/>
        <end position="118"/>
    </location>
</feature>
<comment type="subcellular location">
    <subcellularLocation>
        <location evidence="5 6">Cytoplasm</location>
    </subcellularLocation>
</comment>
<dbReference type="CDD" id="cd04489">
    <property type="entry name" value="ExoVII_LU_OBF"/>
    <property type="match status" value="1"/>
</dbReference>
<keyword evidence="7" id="KW-0175">Coiled coil</keyword>
<comment type="function">
    <text evidence="5">Bidirectionally degrades single-stranded DNA into large acid-insoluble oligonucleotides, which are then degraded further into small acid-soluble oligonucleotides.</text>
</comment>
<dbReference type="GO" id="GO:0009318">
    <property type="term" value="C:exodeoxyribonuclease VII complex"/>
    <property type="evidence" value="ECO:0007669"/>
    <property type="project" value="UniProtKB-UniRule"/>
</dbReference>
<keyword evidence="3 5" id="KW-0378">Hydrolase</keyword>
<sequence length="460" mass="51791">MDASLADVVYHAGMNRSEATHSTAISVSELNRQVRSLLENSFMSLRVEGEISNLARPSSGHWYFTLKDDKAQVRCAMFRNRNQQVRFRPKEGDQVVIQAKVSLYEGRGDFQLICEQMQESGLGKLQLAFEALKQKLAGEGLFEIGRKRPLPSPARHIGVITSPTGAAIHDILTVLQRRCPALPIALYPVAVQGNEAAGQIVHAIELANRDQRCDVLIVGRGGGSLEDLWPFNEETVARAIAASRIPVVSAVGHEVDVSISDLVADLRAPTPSAAAELISPDQQVQLQHLASLQHRLQRQMHLQLQRCRERMDHLRLRLRHPGERLREQSQRLDQLELRLQRALQQQLNRRQQRLDTLEQRLRQVSPSRMLQQRAQQLQPLQQRLQSSICHLLERRQLKLQGLMRELNSVSPLATLERGYAIVQSSDGTAITANTQVKSGEQIQARLHRGALICRVEKISD</sequence>
<gene>
    <name evidence="5" type="primary">xseA</name>
    <name evidence="10" type="ORF">SAMN02745729_105122</name>
</gene>
<comment type="similarity">
    <text evidence="5 6">Belongs to the XseA family.</text>
</comment>
<evidence type="ECO:0000259" key="8">
    <source>
        <dbReference type="Pfam" id="PF02601"/>
    </source>
</evidence>
<dbReference type="InterPro" id="IPR020579">
    <property type="entry name" value="Exonuc_VII_lsu_C"/>
</dbReference>
<dbReference type="STRING" id="1122198.SAMN02745729_105122"/>
<dbReference type="Proteomes" id="UP000242469">
    <property type="component" value="Unassembled WGS sequence"/>
</dbReference>
<proteinExistence type="inferred from homology"/>
<evidence type="ECO:0000256" key="1">
    <source>
        <dbReference type="ARBA" id="ARBA00022490"/>
    </source>
</evidence>
<evidence type="ECO:0000313" key="10">
    <source>
        <dbReference type="EMBL" id="SEA63243.1"/>
    </source>
</evidence>
<keyword evidence="11" id="KW-1185">Reference proteome</keyword>
<dbReference type="PANTHER" id="PTHR30008:SF0">
    <property type="entry name" value="EXODEOXYRIBONUCLEASE 7 LARGE SUBUNIT"/>
    <property type="match status" value="1"/>
</dbReference>
<name>A0A1H4CS53_9GAMM</name>
<keyword evidence="4 5" id="KW-0269">Exonuclease</keyword>
<dbReference type="EMBL" id="FNRJ01000005">
    <property type="protein sequence ID" value="SEA63243.1"/>
    <property type="molecule type" value="Genomic_DNA"/>
</dbReference>
<keyword evidence="1 5" id="KW-0963">Cytoplasm</keyword>
<evidence type="ECO:0000256" key="2">
    <source>
        <dbReference type="ARBA" id="ARBA00022722"/>
    </source>
</evidence>
<dbReference type="HAMAP" id="MF_00378">
    <property type="entry name" value="Exonuc_7_L"/>
    <property type="match status" value="1"/>
</dbReference>
<evidence type="ECO:0000256" key="7">
    <source>
        <dbReference type="SAM" id="Coils"/>
    </source>
</evidence>
<dbReference type="Pfam" id="PF02601">
    <property type="entry name" value="Exonuc_VII_L"/>
    <property type="match status" value="1"/>
</dbReference>
<evidence type="ECO:0000256" key="3">
    <source>
        <dbReference type="ARBA" id="ARBA00022801"/>
    </source>
</evidence>
<dbReference type="InterPro" id="IPR025824">
    <property type="entry name" value="OB-fold_nuc-bd_dom"/>
</dbReference>
<feature type="domain" description="Exonuclease VII large subunit C-terminal" evidence="8">
    <location>
        <begin position="141"/>
        <end position="453"/>
    </location>
</feature>
<keyword evidence="2 5" id="KW-0540">Nuclease</keyword>